<reference evidence="2 3" key="1">
    <citation type="submission" date="2019-06" db="EMBL/GenBank/DDBJ databases">
        <title>A chromosome-scale genome assembly of the European perch, Perca fluviatilis.</title>
        <authorList>
            <person name="Roques C."/>
            <person name="Zahm M."/>
            <person name="Cabau C."/>
            <person name="Klopp C."/>
            <person name="Bouchez O."/>
            <person name="Donnadieu C."/>
            <person name="Kuhl H."/>
            <person name="Gislard M."/>
            <person name="Guendouz S."/>
            <person name="Journot L."/>
            <person name="Haffray P."/>
            <person name="Bestin A."/>
            <person name="Morvezen R."/>
            <person name="Feron R."/>
            <person name="Wen M."/>
            <person name="Jouanno E."/>
            <person name="Herpin A."/>
            <person name="Schartl M."/>
            <person name="Postlethwait J."/>
            <person name="Schaerlinger B."/>
            <person name="Chardard D."/>
            <person name="Lecocq T."/>
            <person name="Poncet C."/>
            <person name="Jaffrelo L."/>
            <person name="Lampietro C."/>
            <person name="Guiguen Y."/>
        </authorList>
    </citation>
    <scope>NUCLEOTIDE SEQUENCE [LARGE SCALE GENOMIC DNA]</scope>
    <source>
        <tissue evidence="2">Blood</tissue>
    </source>
</reference>
<feature type="compositionally biased region" description="Polar residues" evidence="1">
    <location>
        <begin position="469"/>
        <end position="482"/>
    </location>
</feature>
<feature type="region of interest" description="Disordered" evidence="1">
    <location>
        <begin position="1290"/>
        <end position="1336"/>
    </location>
</feature>
<feature type="compositionally biased region" description="Low complexity" evidence="1">
    <location>
        <begin position="1058"/>
        <end position="1068"/>
    </location>
</feature>
<feature type="region of interest" description="Disordered" evidence="1">
    <location>
        <begin position="944"/>
        <end position="966"/>
    </location>
</feature>
<proteinExistence type="predicted"/>
<feature type="compositionally biased region" description="Polar residues" evidence="1">
    <location>
        <begin position="1042"/>
        <end position="1057"/>
    </location>
</feature>
<evidence type="ECO:0000256" key="1">
    <source>
        <dbReference type="SAM" id="MobiDB-lite"/>
    </source>
</evidence>
<organism evidence="2 3">
    <name type="scientific">Perca fluviatilis</name>
    <name type="common">European perch</name>
    <dbReference type="NCBI Taxonomy" id="8168"/>
    <lineage>
        <taxon>Eukaryota</taxon>
        <taxon>Metazoa</taxon>
        <taxon>Chordata</taxon>
        <taxon>Craniata</taxon>
        <taxon>Vertebrata</taxon>
        <taxon>Euteleostomi</taxon>
        <taxon>Actinopterygii</taxon>
        <taxon>Neopterygii</taxon>
        <taxon>Teleostei</taxon>
        <taxon>Neoteleostei</taxon>
        <taxon>Acanthomorphata</taxon>
        <taxon>Eupercaria</taxon>
        <taxon>Perciformes</taxon>
        <taxon>Percoidei</taxon>
        <taxon>Percidae</taxon>
        <taxon>Percinae</taxon>
        <taxon>Perca</taxon>
    </lineage>
</organism>
<feature type="region of interest" description="Disordered" evidence="1">
    <location>
        <begin position="346"/>
        <end position="365"/>
    </location>
</feature>
<feature type="compositionally biased region" description="Basic and acidic residues" evidence="1">
    <location>
        <begin position="948"/>
        <end position="958"/>
    </location>
</feature>
<evidence type="ECO:0000313" key="2">
    <source>
        <dbReference type="EMBL" id="KAF1387085.1"/>
    </source>
</evidence>
<feature type="compositionally biased region" description="Basic and acidic residues" evidence="1">
    <location>
        <begin position="560"/>
        <end position="575"/>
    </location>
</feature>
<feature type="compositionally biased region" description="Polar residues" evidence="1">
    <location>
        <begin position="762"/>
        <end position="780"/>
    </location>
</feature>
<feature type="region of interest" description="Disordered" evidence="1">
    <location>
        <begin position="227"/>
        <end position="253"/>
    </location>
</feature>
<feature type="compositionally biased region" description="Basic and acidic residues" evidence="1">
    <location>
        <begin position="995"/>
        <end position="1005"/>
    </location>
</feature>
<feature type="region of interest" description="Disordered" evidence="1">
    <location>
        <begin position="742"/>
        <end position="780"/>
    </location>
</feature>
<name>A0A6A5F9E8_PERFL</name>
<feature type="compositionally biased region" description="Polar residues" evidence="1">
    <location>
        <begin position="237"/>
        <end position="246"/>
    </location>
</feature>
<feature type="region of interest" description="Disordered" evidence="1">
    <location>
        <begin position="979"/>
        <end position="1073"/>
    </location>
</feature>
<gene>
    <name evidence="2" type="ORF">PFLUV_G00101610</name>
</gene>
<feature type="region of interest" description="Disordered" evidence="1">
    <location>
        <begin position="1085"/>
        <end position="1125"/>
    </location>
</feature>
<feature type="region of interest" description="Disordered" evidence="1">
    <location>
        <begin position="469"/>
        <end position="494"/>
    </location>
</feature>
<dbReference type="EMBL" id="VHII01000008">
    <property type="protein sequence ID" value="KAF1387085.1"/>
    <property type="molecule type" value="Genomic_DNA"/>
</dbReference>
<feature type="region of interest" description="Disordered" evidence="1">
    <location>
        <begin position="1207"/>
        <end position="1226"/>
    </location>
</feature>
<comment type="caution">
    <text evidence="2">The sequence shown here is derived from an EMBL/GenBank/DDBJ whole genome shotgun (WGS) entry which is preliminary data.</text>
</comment>
<accession>A0A6A5F9E8</accession>
<sequence>MQSCAWMNGQYRQVGPPSQSLQATDQFTQFNTQINQQTGTANTTTVRPPQSANFTYHYGAYSNGQPSNRQTSALLHQEVSYQHPAGENNHFLKMLTGNLQHSSTNTQSGNPSSLVNYGFQQDLQHQNSAQNSSTQSPPNMTIANATYPQQNTSAQWNQSVGVHGNHSIKTPNGNVVPDLQHRGAQNSLFYSVNGESAKSVSANSTTATSHPQQQGVYMDTLVSVAAHSRQTAHNHNQRPNGTQHGFSPSIPPPSYESAYQSFVGNSITTKSSSSLQHLNVFSMSQKTQQYSTHNSGVQATSSFSSNSYSRQYETSPEIPLHPAVGTQEKMHSQQIIARIADDLRNSFPAGSDGHPPLYTSSPYGGKQFVSEVSRTKSNQNTQPLTTTVTGSYASQLVQLLNVTSPHRNQTQSSVANNCERLEKLSSVKANDSSSHSSPGRTRAVAVVQPLSHESYQVASQQTCSNKISQLSEGTTTDESLSNPGKLLISPNNNPTVQFKAGSNLYLENPTQKGSDESAAEPQDSQKQLCPDDTGSELQVDQHVAPPAQQLVTSDVPVSQSRDKGESKKMPKDAKKGFELSSLPATLLTHVTLTKLIEVSEKSKMELNDCTKSVSVKELLDLYWEGNCTKLACKLRTGWYRNLMRDVLEFHQEHVTPGSVILSYVKRRKLNSYHVLQHNEVYSELPYKSLWLNVNEQIDDIDKEFGLPQPLNYCLHTLESASQPDQIEADNGISTQIIKEVSNKMSSEELNPVDSREGKQDSTVEATPTQAASPNTMESADSSDPCYSFEIQVLSPEKAKVIFEQIQTKLPQSMDMENQPQGVARSSVDDELPATKLENESACSIEQVCCIPRWKQMIWGSNPASLSKCQCEYKQSPFITHKIFDKEEMDVQRKDKLCVISSDSKFNVGTEEGNRAEDGENVNSPVITLHWPELCSELGYPIDFTEDDEKPHSYSDKEPQNVSQISINSSQSSIILLGENEDDLSSGKNDIPNLKPDFKSDSERAPIELAESSPSSGSDEKETNSFFKSDAEIQPDPEVDCVQDQSKSTLSMQSRTLVSSDSSGSEVASKMSDLDENCGHARLTSTTVTESSLEKEEEPTQISTTDDLQKAWSGKPGTVERKRKRSSSRDRFFPIFKKSKKCKSLGDGEFSASNVRTVELVPYGSTSQNKCVLISGRKSHISYPEAMSGAVSKPPKVITVKLSPLKRMSSETAPTGRHTVKGNLYDKWSRSLPPTKIRRRSKLKAMCTFASLFGGGLKKAKTAGPATAHQLQVSSEMRFRNGNTKPCLSLKRRRTLSHGFKHGEERTKKDTVSLDQPAKQERSEAENGGHPVPPVKNNVLKFSVLPNTFDFKDGSNGTKETNDPDPDKADLVEGKDNSQNKTVLSARGTWFPNPEKKYSPLTKTGSVFYEFQKKYMERTQPSTDG</sequence>
<feature type="compositionally biased region" description="Basic residues" evidence="1">
    <location>
        <begin position="1290"/>
        <end position="1299"/>
    </location>
</feature>
<protein>
    <submittedName>
        <fullName evidence="2">Uncharacterized protein</fullName>
    </submittedName>
</protein>
<feature type="compositionally biased region" description="Basic and acidic residues" evidence="1">
    <location>
        <begin position="1359"/>
        <end position="1377"/>
    </location>
</feature>
<evidence type="ECO:0000313" key="3">
    <source>
        <dbReference type="Proteomes" id="UP000465112"/>
    </source>
</evidence>
<feature type="region of interest" description="Disordered" evidence="1">
    <location>
        <begin position="124"/>
        <end position="144"/>
    </location>
</feature>
<feature type="region of interest" description="Disordered" evidence="1">
    <location>
        <begin position="292"/>
        <end position="319"/>
    </location>
</feature>
<dbReference type="Proteomes" id="UP000465112">
    <property type="component" value="Chromosome 8"/>
</dbReference>
<feature type="compositionally biased region" description="Basic and acidic residues" evidence="1">
    <location>
        <begin position="1300"/>
        <end position="1326"/>
    </location>
</feature>
<feature type="region of interest" description="Disordered" evidence="1">
    <location>
        <begin position="1349"/>
        <end position="1402"/>
    </location>
</feature>
<keyword evidence="3" id="KW-1185">Reference proteome</keyword>
<dbReference type="OrthoDB" id="8923208at2759"/>
<feature type="region of interest" description="Disordered" evidence="1">
    <location>
        <begin position="506"/>
        <end position="575"/>
    </location>
</feature>
<feature type="compositionally biased region" description="Polar residues" evidence="1">
    <location>
        <begin position="549"/>
        <end position="559"/>
    </location>
</feature>